<dbReference type="AlphaFoldDB" id="M6G7K4"/>
<dbReference type="Proteomes" id="UP000012128">
    <property type="component" value="Unassembled WGS sequence"/>
</dbReference>
<reference evidence="1 2" key="1">
    <citation type="submission" date="2013-01" db="EMBL/GenBank/DDBJ databases">
        <authorList>
            <person name="Harkins D.M."/>
            <person name="Durkin A.S."/>
            <person name="Brinkac L.M."/>
            <person name="Haft D.H."/>
            <person name="Selengut J.D."/>
            <person name="Sanka R."/>
            <person name="DePew J."/>
            <person name="Purushe J."/>
            <person name="Hospenthal D.R."/>
            <person name="Murray C.K."/>
            <person name="Pimentel G."/>
            <person name="Wasfy M."/>
            <person name="Parker T."/>
            <person name="Miller R.S."/>
            <person name="Vinetz J.M."/>
            <person name="Sutton G.G."/>
            <person name="Nierman W.C."/>
            <person name="Fouts D.E."/>
        </authorList>
    </citation>
    <scope>NUCLEOTIDE SEQUENCE [LARGE SCALE GENOMIC DNA]</scope>
    <source>
        <strain evidence="1 2">2006001854</strain>
    </source>
</reference>
<evidence type="ECO:0000313" key="1">
    <source>
        <dbReference type="EMBL" id="EMM79342.1"/>
    </source>
</evidence>
<sequence>MLVWIQTERIHKRNFPKFPEQKYTRNSEYSDSFIQLPSLLLF</sequence>
<evidence type="ECO:0000313" key="2">
    <source>
        <dbReference type="Proteomes" id="UP000012128"/>
    </source>
</evidence>
<accession>M6G7K4</accession>
<comment type="caution">
    <text evidence="1">The sequence shown here is derived from an EMBL/GenBank/DDBJ whole genome shotgun (WGS) entry which is preliminary data.</text>
</comment>
<dbReference type="EMBL" id="AFLW02000242">
    <property type="protein sequence ID" value="EMM79342.1"/>
    <property type="molecule type" value="Genomic_DNA"/>
</dbReference>
<protein>
    <submittedName>
        <fullName evidence="1">Uncharacterized protein</fullName>
    </submittedName>
</protein>
<proteinExistence type="predicted"/>
<name>M6G7K4_LEPIR</name>
<organism evidence="1 2">
    <name type="scientific">Leptospira interrogans str. 2006001854</name>
    <dbReference type="NCBI Taxonomy" id="1001590"/>
    <lineage>
        <taxon>Bacteria</taxon>
        <taxon>Pseudomonadati</taxon>
        <taxon>Spirochaetota</taxon>
        <taxon>Spirochaetia</taxon>
        <taxon>Leptospirales</taxon>
        <taxon>Leptospiraceae</taxon>
        <taxon>Leptospira</taxon>
    </lineage>
</organism>
<gene>
    <name evidence="1" type="ORF">LEP1GSC037_0390</name>
</gene>